<dbReference type="RefSeq" id="WP_148071699.1">
    <property type="nucleotide sequence ID" value="NZ_CP042913.1"/>
</dbReference>
<dbReference type="InterPro" id="IPR011047">
    <property type="entry name" value="Quinoprotein_ADH-like_sf"/>
</dbReference>
<keyword evidence="3" id="KW-1185">Reference proteome</keyword>
<dbReference type="OrthoDB" id="244732at2"/>
<dbReference type="InterPro" id="IPR002372">
    <property type="entry name" value="PQQ_rpt_dom"/>
</dbReference>
<dbReference type="PANTHER" id="PTHR34512:SF30">
    <property type="entry name" value="OUTER MEMBRANE PROTEIN ASSEMBLY FACTOR BAMB"/>
    <property type="match status" value="1"/>
</dbReference>
<evidence type="ECO:0000313" key="3">
    <source>
        <dbReference type="Proteomes" id="UP000323917"/>
    </source>
</evidence>
<dbReference type="InterPro" id="IPR015943">
    <property type="entry name" value="WD40/YVTN_repeat-like_dom_sf"/>
</dbReference>
<organism evidence="2 3">
    <name type="scientific">Bythopirellula goksoeyrii</name>
    <dbReference type="NCBI Taxonomy" id="1400387"/>
    <lineage>
        <taxon>Bacteria</taxon>
        <taxon>Pseudomonadati</taxon>
        <taxon>Planctomycetota</taxon>
        <taxon>Planctomycetia</taxon>
        <taxon>Pirellulales</taxon>
        <taxon>Lacipirellulaceae</taxon>
        <taxon>Bythopirellula</taxon>
    </lineage>
</organism>
<accession>A0A5B9Q564</accession>
<dbReference type="Proteomes" id="UP000323917">
    <property type="component" value="Chromosome"/>
</dbReference>
<dbReference type="Pfam" id="PF13360">
    <property type="entry name" value="PQQ_2"/>
    <property type="match status" value="1"/>
</dbReference>
<proteinExistence type="predicted"/>
<dbReference type="Gene3D" id="2.130.10.10">
    <property type="entry name" value="YVTN repeat-like/Quinoprotein amine dehydrogenase"/>
    <property type="match status" value="1"/>
</dbReference>
<dbReference type="SMART" id="SM00564">
    <property type="entry name" value="PQQ"/>
    <property type="match status" value="3"/>
</dbReference>
<dbReference type="EMBL" id="CP042913">
    <property type="protein sequence ID" value="QEG32880.1"/>
    <property type="molecule type" value="Genomic_DNA"/>
</dbReference>
<dbReference type="PANTHER" id="PTHR34512">
    <property type="entry name" value="CELL SURFACE PROTEIN"/>
    <property type="match status" value="1"/>
</dbReference>
<dbReference type="KEGG" id="bgok:Pr1d_01410"/>
<sequence>MSTLLSSLSSRVIVYYLLFAVTSLTVVESTCAEPFWNQFRGPNGDGETSATLPTEFSDTEKVTWKAAIHDKGWSSPVVWGKQIWLTTATEDGKKLYAVCVKADTGVIEHDILVLEVAEPRYCHPTNSYASCTPFIEEGRIYVHFGEYGTACLDTATGEKLWERRDFVCEDFRGPASSPVVAGDRLFLLFDGIDNQYVVALDKHTGKTLWKTNRDIDYGTEEGDLKKAYCTPTLIEVEGQQQLICPAAIETIAYNPEDGSELWRVHHEGMNAAARPIYENGLVYIAAGEGDMSLLAVAPEGTGDITESRVAWSTGKAVPHRSSQIVANDRLFMINDSGVISCLDALTGESIWVKRSTGEYWASPLLAGENLYFLSKEGLVLVIAAGDEYQLVAEKQFPAGFNASPAVIDDALILRSFTHLYRIE</sequence>
<evidence type="ECO:0000259" key="1">
    <source>
        <dbReference type="Pfam" id="PF13360"/>
    </source>
</evidence>
<feature type="domain" description="Pyrrolo-quinoline quinone repeat" evidence="1">
    <location>
        <begin position="132"/>
        <end position="351"/>
    </location>
</feature>
<reference evidence="2 3" key="1">
    <citation type="submission" date="2019-08" db="EMBL/GenBank/DDBJ databases">
        <title>Deep-cultivation of Planctomycetes and their phenomic and genomic characterization uncovers novel biology.</title>
        <authorList>
            <person name="Wiegand S."/>
            <person name="Jogler M."/>
            <person name="Boedeker C."/>
            <person name="Pinto D."/>
            <person name="Vollmers J."/>
            <person name="Rivas-Marin E."/>
            <person name="Kohn T."/>
            <person name="Peeters S.H."/>
            <person name="Heuer A."/>
            <person name="Rast P."/>
            <person name="Oberbeckmann S."/>
            <person name="Bunk B."/>
            <person name="Jeske O."/>
            <person name="Meyerdierks A."/>
            <person name="Storesund J.E."/>
            <person name="Kallscheuer N."/>
            <person name="Luecker S."/>
            <person name="Lage O.M."/>
            <person name="Pohl T."/>
            <person name="Merkel B.J."/>
            <person name="Hornburger P."/>
            <person name="Mueller R.-W."/>
            <person name="Bruemmer F."/>
            <person name="Labrenz M."/>
            <person name="Spormann A.M."/>
            <person name="Op den Camp H."/>
            <person name="Overmann J."/>
            <person name="Amann R."/>
            <person name="Jetten M.S.M."/>
            <person name="Mascher T."/>
            <person name="Medema M.H."/>
            <person name="Devos D.P."/>
            <person name="Kaster A.-K."/>
            <person name="Ovreas L."/>
            <person name="Rohde M."/>
            <person name="Galperin M.Y."/>
            <person name="Jogler C."/>
        </authorList>
    </citation>
    <scope>NUCLEOTIDE SEQUENCE [LARGE SCALE GENOMIC DNA]</scope>
    <source>
        <strain evidence="2 3">Pr1d</strain>
    </source>
</reference>
<name>A0A5B9Q564_9BACT</name>
<dbReference type="SUPFAM" id="SSF50998">
    <property type="entry name" value="Quinoprotein alcohol dehydrogenase-like"/>
    <property type="match status" value="1"/>
</dbReference>
<gene>
    <name evidence="2" type="ORF">Pr1d_01410</name>
</gene>
<dbReference type="InterPro" id="IPR018391">
    <property type="entry name" value="PQQ_b-propeller_rpt"/>
</dbReference>
<evidence type="ECO:0000313" key="2">
    <source>
        <dbReference type="EMBL" id="QEG32880.1"/>
    </source>
</evidence>
<dbReference type="AlphaFoldDB" id="A0A5B9Q564"/>
<protein>
    <submittedName>
        <fullName evidence="2">Outer membrane biogenesis protein BamB</fullName>
    </submittedName>
</protein>